<proteinExistence type="predicted"/>
<accession>A0A7J8Q3R3</accession>
<name>A0A7J8Q3R3_GOSRA</name>
<dbReference type="InterPro" id="IPR040256">
    <property type="entry name" value="At4g02000-like"/>
</dbReference>
<feature type="non-terminal residue" evidence="2">
    <location>
        <position position="1"/>
    </location>
</feature>
<dbReference type="PANTHER" id="PTHR31286">
    <property type="entry name" value="GLYCINE-RICH CELL WALL STRUCTURAL PROTEIN 1.8-LIKE"/>
    <property type="match status" value="1"/>
</dbReference>
<dbReference type="PANTHER" id="PTHR31286:SF173">
    <property type="entry name" value="DUF4283 DOMAIN-CONTAINING PROTEIN"/>
    <property type="match status" value="1"/>
</dbReference>
<reference evidence="2 3" key="1">
    <citation type="journal article" date="2019" name="Genome Biol. Evol.">
        <title>Insights into the evolution of the New World diploid cottons (Gossypium, subgenus Houzingenia) based on genome sequencing.</title>
        <authorList>
            <person name="Grover C.E."/>
            <person name="Arick M.A. 2nd"/>
            <person name="Thrash A."/>
            <person name="Conover J.L."/>
            <person name="Sanders W.S."/>
            <person name="Peterson D.G."/>
            <person name="Frelichowski J.E."/>
            <person name="Scheffler J.A."/>
            <person name="Scheffler B.E."/>
            <person name="Wendel J.F."/>
        </authorList>
    </citation>
    <scope>NUCLEOTIDE SEQUENCE [LARGE SCALE GENOMIC DNA]</scope>
    <source>
        <strain evidence="2">8</strain>
        <tissue evidence="2">Leaf</tissue>
    </source>
</reference>
<evidence type="ECO:0000259" key="1">
    <source>
        <dbReference type="Pfam" id="PF14111"/>
    </source>
</evidence>
<comment type="caution">
    <text evidence="2">The sequence shown here is derived from an EMBL/GenBank/DDBJ whole genome shotgun (WGS) entry which is preliminary data.</text>
</comment>
<organism evidence="2 3">
    <name type="scientific">Gossypium raimondii</name>
    <name type="common">Peruvian cotton</name>
    <name type="synonym">Gossypium klotzschianum subsp. raimondii</name>
    <dbReference type="NCBI Taxonomy" id="29730"/>
    <lineage>
        <taxon>Eukaryota</taxon>
        <taxon>Viridiplantae</taxon>
        <taxon>Streptophyta</taxon>
        <taxon>Embryophyta</taxon>
        <taxon>Tracheophyta</taxon>
        <taxon>Spermatophyta</taxon>
        <taxon>Magnoliopsida</taxon>
        <taxon>eudicotyledons</taxon>
        <taxon>Gunneridae</taxon>
        <taxon>Pentapetalae</taxon>
        <taxon>rosids</taxon>
        <taxon>malvids</taxon>
        <taxon>Malvales</taxon>
        <taxon>Malvaceae</taxon>
        <taxon>Malvoideae</taxon>
        <taxon>Gossypium</taxon>
    </lineage>
</organism>
<dbReference type="Proteomes" id="UP000593578">
    <property type="component" value="Unassembled WGS sequence"/>
</dbReference>
<dbReference type="InterPro" id="IPR025558">
    <property type="entry name" value="DUF4283"/>
</dbReference>
<dbReference type="Pfam" id="PF14111">
    <property type="entry name" value="DUF4283"/>
    <property type="match status" value="1"/>
</dbReference>
<dbReference type="EMBL" id="JABEZZ010000009">
    <property type="protein sequence ID" value="MBA0595993.1"/>
    <property type="molecule type" value="Genomic_DNA"/>
</dbReference>
<evidence type="ECO:0000313" key="3">
    <source>
        <dbReference type="Proteomes" id="UP000593578"/>
    </source>
</evidence>
<protein>
    <recommendedName>
        <fullName evidence="1">DUF4283 domain-containing protein</fullName>
    </recommendedName>
</protein>
<gene>
    <name evidence="2" type="ORF">Gorai_012841</name>
</gene>
<sequence length="126" mass="14538">EDEDFDLSKVDVKRSLVNGIPSIDFSERVNQILNKDMAFTVAIKLLGRNIGYSVLYNNVCSLWKSTQPFRLMDVENGYFLEKFQSSGDFQKVLCQGLWIVYGQYLIVQPWTIDFNTLQPFPNIVMA</sequence>
<dbReference type="AlphaFoldDB" id="A0A7J8Q3R3"/>
<feature type="domain" description="DUF4283" evidence="1">
    <location>
        <begin position="43"/>
        <end position="116"/>
    </location>
</feature>
<evidence type="ECO:0000313" key="2">
    <source>
        <dbReference type="EMBL" id="MBA0595993.1"/>
    </source>
</evidence>